<feature type="compositionally biased region" description="Low complexity" evidence="1">
    <location>
        <begin position="116"/>
        <end position="125"/>
    </location>
</feature>
<evidence type="ECO:0000313" key="4">
    <source>
        <dbReference type="Proteomes" id="UP000054279"/>
    </source>
</evidence>
<feature type="region of interest" description="Disordered" evidence="1">
    <location>
        <begin position="101"/>
        <end position="145"/>
    </location>
</feature>
<dbReference type="GO" id="GO:0008270">
    <property type="term" value="F:zinc ion binding"/>
    <property type="evidence" value="ECO:0007669"/>
    <property type="project" value="InterPro"/>
</dbReference>
<sequence length="404" mass="45486">MSAIASSSAKPTANSILYKRVKDVKHLPTIPASDIRRTLHGFKTVPDFTKRGDPRLHADWARFKDGEREFLVNWYWTAYDEEYQELEDLWLQLTRKEAQEEEKRRSEAEKKKKSKPAAPVASGSGSKKGKGKEKEVQIIDSGSESETDTEFRESCIGCERAKVRCVFTHPTTGKKLACDRCVDCKTNCTYWSPQDMIVRKELRNIRLSVSSMDVNSEVRNRLQAESFYHQYNLQVINGLQWSLTALSSIDGQDIGLRTLENQLPEDTSVPEDLQDAVYNGRSQVIERYNQLAQMCGVQMKAISSRYGLGKNFGGRVPLLNRHGGLEIPEGLESGVKKRKAEEPVVELGPSKKVRKDMNPETGAKEVEKEVEKEVGPDPESAVGKGKGKEKEAGPEEDEESTMKE</sequence>
<evidence type="ECO:0000256" key="1">
    <source>
        <dbReference type="SAM" id="MobiDB-lite"/>
    </source>
</evidence>
<protein>
    <recommendedName>
        <fullName evidence="2">Zn(2)-C6 fungal-type domain-containing protein</fullName>
    </recommendedName>
</protein>
<dbReference type="CDD" id="cd00067">
    <property type="entry name" value="GAL4"/>
    <property type="match status" value="1"/>
</dbReference>
<dbReference type="PROSITE" id="PS50048">
    <property type="entry name" value="ZN2_CY6_FUNGAL_2"/>
    <property type="match status" value="1"/>
</dbReference>
<keyword evidence="4" id="KW-1185">Reference proteome</keyword>
<proteinExistence type="predicted"/>
<feature type="compositionally biased region" description="Basic and acidic residues" evidence="1">
    <location>
        <begin position="355"/>
        <end position="375"/>
    </location>
</feature>
<evidence type="ECO:0000259" key="2">
    <source>
        <dbReference type="PROSITE" id="PS50048"/>
    </source>
</evidence>
<gene>
    <name evidence="3" type="ORF">M422DRAFT_262378</name>
</gene>
<dbReference type="InterPro" id="IPR036864">
    <property type="entry name" value="Zn2-C6_fun-type_DNA-bd_sf"/>
</dbReference>
<feature type="compositionally biased region" description="Basic and acidic residues" evidence="1">
    <location>
        <begin position="101"/>
        <end position="110"/>
    </location>
</feature>
<dbReference type="EMBL" id="KN837189">
    <property type="protein sequence ID" value="KIJ35413.1"/>
    <property type="molecule type" value="Genomic_DNA"/>
</dbReference>
<reference evidence="3 4" key="1">
    <citation type="submission" date="2014-06" db="EMBL/GenBank/DDBJ databases">
        <title>Evolutionary Origins and Diversification of the Mycorrhizal Mutualists.</title>
        <authorList>
            <consortium name="DOE Joint Genome Institute"/>
            <consortium name="Mycorrhizal Genomics Consortium"/>
            <person name="Kohler A."/>
            <person name="Kuo A."/>
            <person name="Nagy L.G."/>
            <person name="Floudas D."/>
            <person name="Copeland A."/>
            <person name="Barry K.W."/>
            <person name="Cichocki N."/>
            <person name="Veneault-Fourrey C."/>
            <person name="LaButti K."/>
            <person name="Lindquist E.A."/>
            <person name="Lipzen A."/>
            <person name="Lundell T."/>
            <person name="Morin E."/>
            <person name="Murat C."/>
            <person name="Riley R."/>
            <person name="Ohm R."/>
            <person name="Sun H."/>
            <person name="Tunlid A."/>
            <person name="Henrissat B."/>
            <person name="Grigoriev I.V."/>
            <person name="Hibbett D.S."/>
            <person name="Martin F."/>
        </authorList>
    </citation>
    <scope>NUCLEOTIDE SEQUENCE [LARGE SCALE GENOMIC DNA]</scope>
    <source>
        <strain evidence="3 4">SS14</strain>
    </source>
</reference>
<organism evidence="3 4">
    <name type="scientific">Sphaerobolus stellatus (strain SS14)</name>
    <dbReference type="NCBI Taxonomy" id="990650"/>
    <lineage>
        <taxon>Eukaryota</taxon>
        <taxon>Fungi</taxon>
        <taxon>Dikarya</taxon>
        <taxon>Basidiomycota</taxon>
        <taxon>Agaricomycotina</taxon>
        <taxon>Agaricomycetes</taxon>
        <taxon>Phallomycetidae</taxon>
        <taxon>Geastrales</taxon>
        <taxon>Sphaerobolaceae</taxon>
        <taxon>Sphaerobolus</taxon>
    </lineage>
</organism>
<dbReference type="Proteomes" id="UP000054279">
    <property type="component" value="Unassembled WGS sequence"/>
</dbReference>
<evidence type="ECO:0000313" key="3">
    <source>
        <dbReference type="EMBL" id="KIJ35413.1"/>
    </source>
</evidence>
<feature type="region of interest" description="Disordered" evidence="1">
    <location>
        <begin position="328"/>
        <end position="404"/>
    </location>
</feature>
<dbReference type="InterPro" id="IPR001138">
    <property type="entry name" value="Zn2Cys6_DnaBD"/>
</dbReference>
<name>A0A0C9TY63_SPHS4</name>
<feature type="domain" description="Zn(2)-C6 fungal-type" evidence="2">
    <location>
        <begin position="154"/>
        <end position="190"/>
    </location>
</feature>
<dbReference type="SUPFAM" id="SSF57701">
    <property type="entry name" value="Zn2/Cys6 DNA-binding domain"/>
    <property type="match status" value="1"/>
</dbReference>
<feature type="compositionally biased region" description="Acidic residues" evidence="1">
    <location>
        <begin position="394"/>
        <end position="404"/>
    </location>
</feature>
<accession>A0A0C9TY63</accession>
<dbReference type="AlphaFoldDB" id="A0A0C9TY63"/>
<dbReference type="GO" id="GO:0000981">
    <property type="term" value="F:DNA-binding transcription factor activity, RNA polymerase II-specific"/>
    <property type="evidence" value="ECO:0007669"/>
    <property type="project" value="InterPro"/>
</dbReference>
<dbReference type="HOGENOM" id="CLU_061024_0_0_1"/>